<keyword evidence="3 6" id="KW-0285">Flavoprotein</keyword>
<dbReference type="Proteomes" id="UP000199220">
    <property type="component" value="Unassembled WGS sequence"/>
</dbReference>
<feature type="domain" description="Glucose-methanol-choline oxidoreductase N-terminal" evidence="7">
    <location>
        <begin position="81"/>
        <end position="104"/>
    </location>
</feature>
<dbReference type="AlphaFoldDB" id="A0A1H5CJ77"/>
<dbReference type="STRING" id="648782.SAMN04488554_0381"/>
<evidence type="ECO:0000256" key="3">
    <source>
        <dbReference type="ARBA" id="ARBA00022630"/>
    </source>
</evidence>
<dbReference type="GO" id="GO:0050660">
    <property type="term" value="F:flavin adenine dinucleotide binding"/>
    <property type="evidence" value="ECO:0007669"/>
    <property type="project" value="InterPro"/>
</dbReference>
<evidence type="ECO:0000256" key="1">
    <source>
        <dbReference type="ARBA" id="ARBA00001974"/>
    </source>
</evidence>
<reference evidence="10" key="1">
    <citation type="submission" date="2016-10" db="EMBL/GenBank/DDBJ databases">
        <authorList>
            <person name="Varghese N."/>
            <person name="Submissions S."/>
        </authorList>
    </citation>
    <scope>NUCLEOTIDE SEQUENCE [LARGE SCALE GENOMIC DNA]</scope>
    <source>
        <strain evidence="10">DSM 21368</strain>
    </source>
</reference>
<sequence>MTATYDYVIVGAGAAGCVLANRLSADPAARVLLLEAGGADLHPLVKIPAGFGMVMGTAMNWIYDTAPQRHLADRSMFLPQGKVLGGSTSINAMLYVRGNRGDYDGWRDAGCEGWGYDDVLPYFIAHERNERLADAFHGTDGELNVADQVQHNPLSRAFVRSCQQAGIPFTPDPNGADQTGVFYHQVTQRKARRESAATAFLKPVRSRPNLTVLTGADVRRVQVSDGVATGVEYRRGGRVVTARARREVIVSAGAINSPRLLLHSGIGPAEELRSIGVPVVHDLPGVGKNLHDQLEVYITVDAAQPVSYTGEDRGLRMLRHGIQYTLFRTGPATATVTEAGAFVRSEESVAQPDIQLHMLPVTVKWKDGSRTAEKVTGHGFTILACAIRPKSRGEVRLTSADPAEPPVVDPNYLAEEEDWRVSVAGLRRIREVLAQPAFAPYVAAEDMPGADVDTDEELRDYITQWGKTDYHPVGTCKMGVDDMAVVDPQLRVRGVQGLRVIDSSIMPTIISGNTQAPSMMIGEKGAALVLGSDRPVAGPTADAAQVRNTIDGPQPRTA</sequence>
<evidence type="ECO:0000256" key="5">
    <source>
        <dbReference type="PIRSR" id="PIRSR000137-2"/>
    </source>
</evidence>
<dbReference type="PIRSF" id="PIRSF000137">
    <property type="entry name" value="Alcohol_oxidase"/>
    <property type="match status" value="1"/>
</dbReference>
<evidence type="ECO:0000256" key="6">
    <source>
        <dbReference type="RuleBase" id="RU003968"/>
    </source>
</evidence>
<dbReference type="PROSITE" id="PS00624">
    <property type="entry name" value="GMC_OXRED_2"/>
    <property type="match status" value="1"/>
</dbReference>
<dbReference type="PANTHER" id="PTHR11552:SF147">
    <property type="entry name" value="CHOLINE DEHYDROGENASE, MITOCHONDRIAL"/>
    <property type="match status" value="1"/>
</dbReference>
<dbReference type="Pfam" id="PF00732">
    <property type="entry name" value="GMC_oxred_N"/>
    <property type="match status" value="1"/>
</dbReference>
<dbReference type="RefSeq" id="WP_089771447.1">
    <property type="nucleotide sequence ID" value="NZ_FNTX01000001.1"/>
</dbReference>
<dbReference type="InterPro" id="IPR000172">
    <property type="entry name" value="GMC_OxRdtase_N"/>
</dbReference>
<dbReference type="PANTHER" id="PTHR11552">
    <property type="entry name" value="GLUCOSE-METHANOL-CHOLINE GMC OXIDOREDUCTASE"/>
    <property type="match status" value="1"/>
</dbReference>
<gene>
    <name evidence="9" type="ORF">SAMN04488554_0381</name>
</gene>
<evidence type="ECO:0000313" key="10">
    <source>
        <dbReference type="Proteomes" id="UP000199220"/>
    </source>
</evidence>
<dbReference type="PROSITE" id="PS00623">
    <property type="entry name" value="GMC_OXRED_1"/>
    <property type="match status" value="1"/>
</dbReference>
<keyword evidence="4 5" id="KW-0274">FAD</keyword>
<dbReference type="Pfam" id="PF05199">
    <property type="entry name" value="GMC_oxred_C"/>
    <property type="match status" value="1"/>
</dbReference>
<proteinExistence type="inferred from homology"/>
<comment type="cofactor">
    <cofactor evidence="1 5">
        <name>FAD</name>
        <dbReference type="ChEBI" id="CHEBI:57692"/>
    </cofactor>
</comment>
<dbReference type="InterPro" id="IPR007867">
    <property type="entry name" value="GMC_OxRtase_C"/>
</dbReference>
<keyword evidence="10" id="KW-1185">Reference proteome</keyword>
<organism evidence="9 10">
    <name type="scientific">Ruania alba</name>
    <dbReference type="NCBI Taxonomy" id="648782"/>
    <lineage>
        <taxon>Bacteria</taxon>
        <taxon>Bacillati</taxon>
        <taxon>Actinomycetota</taxon>
        <taxon>Actinomycetes</taxon>
        <taxon>Micrococcales</taxon>
        <taxon>Ruaniaceae</taxon>
        <taxon>Ruania</taxon>
    </lineage>
</organism>
<dbReference type="NCBIfam" id="NF002550">
    <property type="entry name" value="PRK02106.1"/>
    <property type="match status" value="1"/>
</dbReference>
<evidence type="ECO:0000256" key="2">
    <source>
        <dbReference type="ARBA" id="ARBA00010790"/>
    </source>
</evidence>
<dbReference type="GO" id="GO:0016614">
    <property type="term" value="F:oxidoreductase activity, acting on CH-OH group of donors"/>
    <property type="evidence" value="ECO:0007669"/>
    <property type="project" value="InterPro"/>
</dbReference>
<name>A0A1H5CJ77_9MICO</name>
<dbReference type="InterPro" id="IPR012132">
    <property type="entry name" value="GMC_OxRdtase"/>
</dbReference>
<feature type="domain" description="Glucose-methanol-choline oxidoreductase N-terminal" evidence="8">
    <location>
        <begin position="253"/>
        <end position="267"/>
    </location>
</feature>
<dbReference type="InterPro" id="IPR036188">
    <property type="entry name" value="FAD/NAD-bd_sf"/>
</dbReference>
<feature type="binding site" evidence="5">
    <location>
        <position position="83"/>
    </location>
    <ligand>
        <name>FAD</name>
        <dbReference type="ChEBI" id="CHEBI:57692"/>
    </ligand>
</feature>
<evidence type="ECO:0000313" key="9">
    <source>
        <dbReference type="EMBL" id="SED66478.1"/>
    </source>
</evidence>
<feature type="binding site" evidence="5">
    <location>
        <position position="218"/>
    </location>
    <ligand>
        <name>FAD</name>
        <dbReference type="ChEBI" id="CHEBI:57692"/>
    </ligand>
</feature>
<dbReference type="Gene3D" id="3.50.50.60">
    <property type="entry name" value="FAD/NAD(P)-binding domain"/>
    <property type="match status" value="1"/>
</dbReference>
<dbReference type="EMBL" id="FNTX01000001">
    <property type="protein sequence ID" value="SED66478.1"/>
    <property type="molecule type" value="Genomic_DNA"/>
</dbReference>
<evidence type="ECO:0000256" key="4">
    <source>
        <dbReference type="ARBA" id="ARBA00022827"/>
    </source>
</evidence>
<dbReference type="SUPFAM" id="SSF51905">
    <property type="entry name" value="FAD/NAD(P)-binding domain"/>
    <property type="match status" value="1"/>
</dbReference>
<protein>
    <submittedName>
        <fullName evidence="9">Choline dehydrogenase</fullName>
    </submittedName>
</protein>
<comment type="similarity">
    <text evidence="2 6">Belongs to the GMC oxidoreductase family.</text>
</comment>
<dbReference type="Gene3D" id="3.30.560.10">
    <property type="entry name" value="Glucose Oxidase, domain 3"/>
    <property type="match status" value="1"/>
</dbReference>
<dbReference type="OrthoDB" id="9785276at2"/>
<evidence type="ECO:0000259" key="8">
    <source>
        <dbReference type="PROSITE" id="PS00624"/>
    </source>
</evidence>
<dbReference type="SUPFAM" id="SSF54373">
    <property type="entry name" value="FAD-linked reductases, C-terminal domain"/>
    <property type="match status" value="1"/>
</dbReference>
<accession>A0A1H5CJ77</accession>
<evidence type="ECO:0000259" key="7">
    <source>
        <dbReference type="PROSITE" id="PS00623"/>
    </source>
</evidence>